<comment type="caution">
    <text evidence="1">The sequence shown here is derived from an EMBL/GenBank/DDBJ whole genome shotgun (WGS) entry which is preliminary data.</text>
</comment>
<keyword evidence="2" id="KW-1185">Reference proteome</keyword>
<protein>
    <recommendedName>
        <fullName evidence="3">Lipoprotein</fullName>
    </recommendedName>
</protein>
<gene>
    <name evidence="1" type="ORF">AB0759_35135</name>
</gene>
<organism evidence="1 2">
    <name type="scientific">Scytonema tolypothrichoides VB-61278_2</name>
    <dbReference type="NCBI Taxonomy" id="3232314"/>
    <lineage>
        <taxon>Bacteria</taxon>
        <taxon>Bacillati</taxon>
        <taxon>Cyanobacteriota</taxon>
        <taxon>Cyanophyceae</taxon>
        <taxon>Nostocales</taxon>
        <taxon>Scytonemataceae</taxon>
        <taxon>Scytonema</taxon>
    </lineage>
</organism>
<evidence type="ECO:0000313" key="2">
    <source>
        <dbReference type="Proteomes" id="UP001628874"/>
    </source>
</evidence>
<proteinExistence type="predicted"/>
<sequence length="57" mass="6019">MSALSACAPRDKLGTACAKGDRLSGIYRWKNPSLEHSQAGTFAPCGTNPLGIEPRCL</sequence>
<evidence type="ECO:0008006" key="3">
    <source>
        <dbReference type="Google" id="ProtNLM"/>
    </source>
</evidence>
<reference evidence="1 2" key="1">
    <citation type="submission" date="2024-07" db="EMBL/GenBank/DDBJ databases">
        <authorList>
            <person name="Tripathy S."/>
        </authorList>
    </citation>
    <scope>NUCLEOTIDE SEQUENCE [LARGE SCALE GENOMIC DNA]</scope>
    <source>
        <strain evidence="1 2">VB-61278_2</strain>
    </source>
</reference>
<name>A0ABW8WY19_9CYAN</name>
<evidence type="ECO:0000313" key="1">
    <source>
        <dbReference type="EMBL" id="MFL9465840.1"/>
    </source>
</evidence>
<dbReference type="RefSeq" id="WP_153021510.1">
    <property type="nucleotide sequence ID" value="NZ_JBFQGM010000019.1"/>
</dbReference>
<accession>A0ABW8WY19</accession>
<dbReference type="EMBL" id="JBFQGM010000019">
    <property type="protein sequence ID" value="MFL9465840.1"/>
    <property type="molecule type" value="Genomic_DNA"/>
</dbReference>
<dbReference type="Proteomes" id="UP001628874">
    <property type="component" value="Unassembled WGS sequence"/>
</dbReference>